<dbReference type="SUPFAM" id="SSF52266">
    <property type="entry name" value="SGNH hydrolase"/>
    <property type="match status" value="1"/>
</dbReference>
<evidence type="ECO:0000313" key="4">
    <source>
        <dbReference type="Proteomes" id="UP001161247"/>
    </source>
</evidence>
<feature type="chain" id="PRO_5043718190" evidence="2">
    <location>
        <begin position="26"/>
        <end position="361"/>
    </location>
</feature>
<reference evidence="3" key="1">
    <citation type="submission" date="2023-03" db="EMBL/GenBank/DDBJ databases">
        <authorList>
            <person name="Julca I."/>
        </authorList>
    </citation>
    <scope>NUCLEOTIDE SEQUENCE</scope>
</reference>
<dbReference type="FunFam" id="3.40.50.1110:FF:000003">
    <property type="entry name" value="GDSL esterase/lipase APG"/>
    <property type="match status" value="1"/>
</dbReference>
<evidence type="ECO:0000313" key="3">
    <source>
        <dbReference type="EMBL" id="CAI9087341.1"/>
    </source>
</evidence>
<dbReference type="InterPro" id="IPR050592">
    <property type="entry name" value="GDSL_lipolytic_enzyme"/>
</dbReference>
<keyword evidence="4" id="KW-1185">Reference proteome</keyword>
<dbReference type="Proteomes" id="UP001161247">
    <property type="component" value="Chromosome 1"/>
</dbReference>
<protein>
    <submittedName>
        <fullName evidence="3">OLC1v1021392C1</fullName>
    </submittedName>
</protein>
<evidence type="ECO:0000256" key="2">
    <source>
        <dbReference type="SAM" id="SignalP"/>
    </source>
</evidence>
<dbReference type="GO" id="GO:0016788">
    <property type="term" value="F:hydrolase activity, acting on ester bonds"/>
    <property type="evidence" value="ECO:0007669"/>
    <property type="project" value="InterPro"/>
</dbReference>
<dbReference type="PANTHER" id="PTHR45642:SF7">
    <property type="entry name" value="GDSL ESTERASE_LIPASE"/>
    <property type="match status" value="1"/>
</dbReference>
<accession>A0AAV1BVJ4</accession>
<dbReference type="AlphaFoldDB" id="A0AAV1BVJ4"/>
<proteinExistence type="inferred from homology"/>
<dbReference type="CDD" id="cd01837">
    <property type="entry name" value="SGNH_plant_lipase_like"/>
    <property type="match status" value="1"/>
</dbReference>
<dbReference type="EMBL" id="OX459118">
    <property type="protein sequence ID" value="CAI9087341.1"/>
    <property type="molecule type" value="Genomic_DNA"/>
</dbReference>
<sequence length="361" mass="39618">MAACPIHFCLVAAILTAVFCAPAAGVDVVQLRKLAAKNNLTCVLVFGDSSVDPGNNNRLPTTNKGNFPPYGKDFISGGRPSGRFSNGRLATDLIADALGYKKIVRGFLDPYLNKMDMMHGVSFASAASGYDELTANISSVISLSKQLKYLKHYKIHLRQLIGAEKAERLINNAVFVISMGTNDFLQNYYVEPTRSQQYTADQYVDYLVSSMSSAIKEMHHVGARRVVVVGVPPFGCMPLVLTLRGETKCDEQLNKLALSFSTKVKNSLTKLKGELGIKTSFVDIYNVILTVIQNPKSYGFEVATKGCCGTGTYEYGTTCRGLTTCPDRTKYVYWDAVHFTESMYKIVADEALETIAVELLN</sequence>
<evidence type="ECO:0000256" key="1">
    <source>
        <dbReference type="ARBA" id="ARBA00008668"/>
    </source>
</evidence>
<comment type="similarity">
    <text evidence="1">Belongs to the 'GDSL' lipolytic enzyme family.</text>
</comment>
<dbReference type="InterPro" id="IPR001087">
    <property type="entry name" value="GDSL"/>
</dbReference>
<feature type="signal peptide" evidence="2">
    <location>
        <begin position="1"/>
        <end position="25"/>
    </location>
</feature>
<keyword evidence="2" id="KW-0732">Signal</keyword>
<organism evidence="3 4">
    <name type="scientific">Oldenlandia corymbosa var. corymbosa</name>
    <dbReference type="NCBI Taxonomy" id="529605"/>
    <lineage>
        <taxon>Eukaryota</taxon>
        <taxon>Viridiplantae</taxon>
        <taxon>Streptophyta</taxon>
        <taxon>Embryophyta</taxon>
        <taxon>Tracheophyta</taxon>
        <taxon>Spermatophyta</taxon>
        <taxon>Magnoliopsida</taxon>
        <taxon>eudicotyledons</taxon>
        <taxon>Gunneridae</taxon>
        <taxon>Pentapetalae</taxon>
        <taxon>asterids</taxon>
        <taxon>lamiids</taxon>
        <taxon>Gentianales</taxon>
        <taxon>Rubiaceae</taxon>
        <taxon>Rubioideae</taxon>
        <taxon>Spermacoceae</taxon>
        <taxon>Hedyotis-Oldenlandia complex</taxon>
        <taxon>Oldenlandia</taxon>
    </lineage>
</organism>
<dbReference type="Pfam" id="PF00657">
    <property type="entry name" value="Lipase_GDSL"/>
    <property type="match status" value="1"/>
</dbReference>
<dbReference type="InterPro" id="IPR035669">
    <property type="entry name" value="SGNH_plant_lipase-like"/>
</dbReference>
<dbReference type="PANTHER" id="PTHR45642">
    <property type="entry name" value="GDSL ESTERASE/LIPASE EXL3"/>
    <property type="match status" value="1"/>
</dbReference>
<dbReference type="InterPro" id="IPR036514">
    <property type="entry name" value="SGNH_hydro_sf"/>
</dbReference>
<name>A0AAV1BVJ4_OLDCO</name>
<gene>
    <name evidence="3" type="ORF">OLC1_LOCUS196</name>
</gene>
<dbReference type="Gene3D" id="3.40.50.1110">
    <property type="entry name" value="SGNH hydrolase"/>
    <property type="match status" value="1"/>
</dbReference>